<feature type="transmembrane region" description="Helical" evidence="1">
    <location>
        <begin position="31"/>
        <end position="50"/>
    </location>
</feature>
<organism evidence="3 4">
    <name type="scientific">Luethyella okanaganae</name>
    <dbReference type="NCBI Taxonomy" id="69372"/>
    <lineage>
        <taxon>Bacteria</taxon>
        <taxon>Bacillati</taxon>
        <taxon>Actinomycetota</taxon>
        <taxon>Actinomycetes</taxon>
        <taxon>Micrococcales</taxon>
        <taxon>Microbacteriaceae</taxon>
        <taxon>Luethyella</taxon>
    </lineage>
</organism>
<evidence type="ECO:0000259" key="2">
    <source>
        <dbReference type="PROSITE" id="PS51782"/>
    </source>
</evidence>
<name>A0ABW1VHG2_9MICO</name>
<dbReference type="Proteomes" id="UP001596306">
    <property type="component" value="Unassembled WGS sequence"/>
</dbReference>
<keyword evidence="4" id="KW-1185">Reference proteome</keyword>
<dbReference type="InterPro" id="IPR018392">
    <property type="entry name" value="LysM"/>
</dbReference>
<dbReference type="EMBL" id="JBHSTP010000004">
    <property type="protein sequence ID" value="MFC6357243.1"/>
    <property type="molecule type" value="Genomic_DNA"/>
</dbReference>
<dbReference type="Pfam" id="PF01476">
    <property type="entry name" value="LysM"/>
    <property type="match status" value="1"/>
</dbReference>
<evidence type="ECO:0000256" key="1">
    <source>
        <dbReference type="SAM" id="Phobius"/>
    </source>
</evidence>
<dbReference type="InterPro" id="IPR036779">
    <property type="entry name" value="LysM_dom_sf"/>
</dbReference>
<evidence type="ECO:0000313" key="4">
    <source>
        <dbReference type="Proteomes" id="UP001596306"/>
    </source>
</evidence>
<gene>
    <name evidence="3" type="ORF">ACFQB0_14115</name>
</gene>
<dbReference type="CDD" id="cd00118">
    <property type="entry name" value="LysM"/>
    <property type="match status" value="1"/>
</dbReference>
<reference evidence="4" key="1">
    <citation type="journal article" date="2019" name="Int. J. Syst. Evol. Microbiol.">
        <title>The Global Catalogue of Microorganisms (GCM) 10K type strain sequencing project: providing services to taxonomists for standard genome sequencing and annotation.</title>
        <authorList>
            <consortium name="The Broad Institute Genomics Platform"/>
            <consortium name="The Broad Institute Genome Sequencing Center for Infectious Disease"/>
            <person name="Wu L."/>
            <person name="Ma J."/>
        </authorList>
    </citation>
    <scope>NUCLEOTIDE SEQUENCE [LARGE SCALE GENOMIC DNA]</scope>
    <source>
        <strain evidence="4">CCUG 43304</strain>
    </source>
</reference>
<evidence type="ECO:0000313" key="3">
    <source>
        <dbReference type="EMBL" id="MFC6357243.1"/>
    </source>
</evidence>
<keyword evidence="1" id="KW-1133">Transmembrane helix</keyword>
<sequence>MSAVLAQASVGLSSTAPVARVHLHLTRRGRVVLTTLAALPLVFGAFVFALNGGIAIAGADGQGASSFEYVTVQSGESLWSLAESIAPAADPRDVIAELVSLNQLQTSEIEPGQRLAIPEKY</sequence>
<dbReference type="PROSITE" id="PS51782">
    <property type="entry name" value="LYSM"/>
    <property type="match status" value="1"/>
</dbReference>
<keyword evidence="1" id="KW-0812">Transmembrane</keyword>
<comment type="caution">
    <text evidence="3">The sequence shown here is derived from an EMBL/GenBank/DDBJ whole genome shotgun (WGS) entry which is preliminary data.</text>
</comment>
<dbReference type="Gene3D" id="3.10.350.10">
    <property type="entry name" value="LysM domain"/>
    <property type="match status" value="1"/>
</dbReference>
<dbReference type="SUPFAM" id="SSF54106">
    <property type="entry name" value="LysM domain"/>
    <property type="match status" value="1"/>
</dbReference>
<feature type="domain" description="LysM" evidence="2">
    <location>
        <begin position="68"/>
        <end position="117"/>
    </location>
</feature>
<protein>
    <submittedName>
        <fullName evidence="3">LysM peptidoglycan-binding domain-containing protein</fullName>
    </submittedName>
</protein>
<dbReference type="RefSeq" id="WP_386732891.1">
    <property type="nucleotide sequence ID" value="NZ_JBHSTP010000004.1"/>
</dbReference>
<accession>A0ABW1VHG2</accession>
<keyword evidence="1" id="KW-0472">Membrane</keyword>
<dbReference type="SMART" id="SM00257">
    <property type="entry name" value="LysM"/>
    <property type="match status" value="1"/>
</dbReference>
<proteinExistence type="predicted"/>